<evidence type="ECO:0000256" key="1">
    <source>
        <dbReference type="SAM" id="Phobius"/>
    </source>
</evidence>
<dbReference type="RefSeq" id="WP_052546907.1">
    <property type="nucleotide sequence ID" value="NZ_JMCC02000010.1"/>
</dbReference>
<keyword evidence="1" id="KW-0812">Transmembrane</keyword>
<comment type="caution">
    <text evidence="2">The sequence shown here is derived from an EMBL/GenBank/DDBJ whole genome shotgun (WGS) entry which is preliminary data.</text>
</comment>
<reference evidence="2 3" key="1">
    <citation type="submission" date="2014-12" db="EMBL/GenBank/DDBJ databases">
        <title>Genome assembly of Enhygromyxa salina DSM 15201.</title>
        <authorList>
            <person name="Sharma G."/>
            <person name="Subramanian S."/>
        </authorList>
    </citation>
    <scope>NUCLEOTIDE SEQUENCE [LARGE SCALE GENOMIC DNA]</scope>
    <source>
        <strain evidence="2 3">DSM 15201</strain>
    </source>
</reference>
<name>A0A0C2DFX4_9BACT</name>
<gene>
    <name evidence="2" type="ORF">DB30_00257</name>
</gene>
<keyword evidence="1" id="KW-0472">Membrane</keyword>
<accession>A0A0C2DFX4</accession>
<dbReference type="EMBL" id="JMCC02000010">
    <property type="protein sequence ID" value="KIG18572.1"/>
    <property type="molecule type" value="Genomic_DNA"/>
</dbReference>
<feature type="transmembrane region" description="Helical" evidence="1">
    <location>
        <begin position="97"/>
        <end position="120"/>
    </location>
</feature>
<organism evidence="2 3">
    <name type="scientific">Enhygromyxa salina</name>
    <dbReference type="NCBI Taxonomy" id="215803"/>
    <lineage>
        <taxon>Bacteria</taxon>
        <taxon>Pseudomonadati</taxon>
        <taxon>Myxococcota</taxon>
        <taxon>Polyangia</taxon>
        <taxon>Nannocystales</taxon>
        <taxon>Nannocystaceae</taxon>
        <taxon>Enhygromyxa</taxon>
    </lineage>
</organism>
<dbReference type="Proteomes" id="UP000031599">
    <property type="component" value="Unassembled WGS sequence"/>
</dbReference>
<protein>
    <submittedName>
        <fullName evidence="2">Uncharacterized protein</fullName>
    </submittedName>
</protein>
<keyword evidence="1" id="KW-1133">Transmembrane helix</keyword>
<evidence type="ECO:0000313" key="2">
    <source>
        <dbReference type="EMBL" id="KIG18572.1"/>
    </source>
</evidence>
<dbReference type="AlphaFoldDB" id="A0A0C2DFX4"/>
<evidence type="ECO:0000313" key="3">
    <source>
        <dbReference type="Proteomes" id="UP000031599"/>
    </source>
</evidence>
<feature type="transmembrane region" description="Helical" evidence="1">
    <location>
        <begin position="67"/>
        <end position="91"/>
    </location>
</feature>
<sequence length="244" mass="25694">MAEIIQAVATARRLAGAHPQATLPCPGCAASVKAQNLERHLAKLHAGALQAAGGETQRVTLGGADRWIVRPAIGLVVVWAVVVTGVFASGVALTNPLMAGIGAALLVVFTVLLLALLGVFRARLVLEHDHVQLRCGLGLVSRSLQLPTELEVGSLIERKDSSLTNLSSNAVAEDRRVGRYLRLVNGGRAITVGAAKAAGLGQHWAAGGWRAGSKRRGWDISVDRETMIALEYYLAGRGLLQPKV</sequence>
<proteinExistence type="predicted"/>